<evidence type="ECO:0000256" key="5">
    <source>
        <dbReference type="ARBA" id="ARBA00022597"/>
    </source>
</evidence>
<dbReference type="Pfam" id="PF01061">
    <property type="entry name" value="ABC2_membrane"/>
    <property type="match status" value="1"/>
</dbReference>
<sequence length="268" mass="29988">MEETPQPSQSSLAASWTIQRRVIGALLMREVLTRFGRHNIGFLWLFVEPMLFTLGVTVLWTLAGAAHVSDLPIAAFALTGYSSVLLWRNMPNRCIGAIEPNLALMYHRHVKVMDIFAARILLEAAGATISFMVLGLFFTLIGWISPPEDIGKVMFAWLMLGWFGFSLAIFMGALAEQSEVVDKLWHPFSYLLFPLSGAAYMVDALPTAAQELVLYLPMVHGVELLREGYFGSKFKAHYDMGYMAIFCSVLTLLGMAKLREISRKVMPE</sequence>
<dbReference type="GO" id="GO:0015920">
    <property type="term" value="P:lipopolysaccharide transport"/>
    <property type="evidence" value="ECO:0007669"/>
    <property type="project" value="TreeGrafter"/>
</dbReference>
<keyword evidence="4" id="KW-1003">Cell membrane</keyword>
<name>A0A6N1X5X6_9BURK</name>
<evidence type="ECO:0000259" key="11">
    <source>
        <dbReference type="Pfam" id="PF01061"/>
    </source>
</evidence>
<evidence type="ECO:0000256" key="8">
    <source>
        <dbReference type="ARBA" id="ARBA00023047"/>
    </source>
</evidence>
<feature type="transmembrane region" description="Helical" evidence="10">
    <location>
        <begin position="187"/>
        <end position="209"/>
    </location>
</feature>
<comment type="similarity">
    <text evidence="2">Belongs to the ABC-2 integral membrane protein family.</text>
</comment>
<evidence type="ECO:0000256" key="2">
    <source>
        <dbReference type="ARBA" id="ARBA00007783"/>
    </source>
</evidence>
<evidence type="ECO:0000313" key="12">
    <source>
        <dbReference type="EMBL" id="QKV54849.1"/>
    </source>
</evidence>
<reference evidence="12 13" key="1">
    <citation type="submission" date="2020-06" db="EMBL/GenBank/DDBJ databases">
        <title>Acidovorax antarctica sp. nov., isolated from Corinth ice sheet soil, Antarctic Fields Peninsula.</title>
        <authorList>
            <person name="Xu Q."/>
            <person name="Peng F."/>
        </authorList>
    </citation>
    <scope>NUCLEOTIDE SEQUENCE [LARGE SCALE GENOMIC DNA]</scope>
    <source>
        <strain evidence="12 13">16-35-5</strain>
    </source>
</reference>
<dbReference type="PRINTS" id="PR00164">
    <property type="entry name" value="ABC2TRNSPORT"/>
</dbReference>
<evidence type="ECO:0000256" key="10">
    <source>
        <dbReference type="SAM" id="Phobius"/>
    </source>
</evidence>
<dbReference type="InterPro" id="IPR000412">
    <property type="entry name" value="ABC_2_transport"/>
</dbReference>
<dbReference type="InterPro" id="IPR013525">
    <property type="entry name" value="ABC2_TM"/>
</dbReference>
<dbReference type="PANTHER" id="PTHR30413">
    <property type="entry name" value="INNER MEMBRANE TRANSPORT PERMEASE"/>
    <property type="match status" value="1"/>
</dbReference>
<evidence type="ECO:0000313" key="13">
    <source>
        <dbReference type="Proteomes" id="UP000509579"/>
    </source>
</evidence>
<proteinExistence type="inferred from homology"/>
<keyword evidence="6 10" id="KW-0812">Transmembrane</keyword>
<dbReference type="EMBL" id="CP054840">
    <property type="protein sequence ID" value="QKV54849.1"/>
    <property type="molecule type" value="Genomic_DNA"/>
</dbReference>
<evidence type="ECO:0000256" key="4">
    <source>
        <dbReference type="ARBA" id="ARBA00022475"/>
    </source>
</evidence>
<evidence type="ECO:0000256" key="3">
    <source>
        <dbReference type="ARBA" id="ARBA00022448"/>
    </source>
</evidence>
<feature type="transmembrane region" description="Helical" evidence="10">
    <location>
        <begin position="42"/>
        <end position="63"/>
    </location>
</feature>
<accession>A0A6N1X5X6</accession>
<evidence type="ECO:0000256" key="7">
    <source>
        <dbReference type="ARBA" id="ARBA00022989"/>
    </source>
</evidence>
<dbReference type="GO" id="GO:0140359">
    <property type="term" value="F:ABC-type transporter activity"/>
    <property type="evidence" value="ECO:0007669"/>
    <property type="project" value="InterPro"/>
</dbReference>
<dbReference type="PANTHER" id="PTHR30413:SF10">
    <property type="entry name" value="CAPSULE POLYSACCHARIDE EXPORT INNER-MEMBRANE PROTEIN CTRC"/>
    <property type="match status" value="1"/>
</dbReference>
<dbReference type="KEGG" id="aant:HUK68_19175"/>
<dbReference type="Proteomes" id="UP000509579">
    <property type="component" value="Chromosome"/>
</dbReference>
<feature type="transmembrane region" description="Helical" evidence="10">
    <location>
        <begin position="155"/>
        <end position="175"/>
    </location>
</feature>
<keyword evidence="7 10" id="KW-1133">Transmembrane helix</keyword>
<feature type="transmembrane region" description="Helical" evidence="10">
    <location>
        <begin position="69"/>
        <end position="87"/>
    </location>
</feature>
<dbReference type="RefSeq" id="WP_175505645.1">
    <property type="nucleotide sequence ID" value="NZ_CP054840.1"/>
</dbReference>
<keyword evidence="13" id="KW-1185">Reference proteome</keyword>
<feature type="domain" description="ABC-2 type transporter transmembrane" evidence="11">
    <location>
        <begin position="23"/>
        <end position="230"/>
    </location>
</feature>
<evidence type="ECO:0000256" key="1">
    <source>
        <dbReference type="ARBA" id="ARBA00004651"/>
    </source>
</evidence>
<gene>
    <name evidence="12" type="ORF">HUK68_19175</name>
</gene>
<protein>
    <submittedName>
        <fullName evidence="12">ABC transporter permease</fullName>
    </submittedName>
</protein>
<organism evidence="12 13">
    <name type="scientific">Comamonas antarctica</name>
    <dbReference type="NCBI Taxonomy" id="2743470"/>
    <lineage>
        <taxon>Bacteria</taxon>
        <taxon>Pseudomonadati</taxon>
        <taxon>Pseudomonadota</taxon>
        <taxon>Betaproteobacteria</taxon>
        <taxon>Burkholderiales</taxon>
        <taxon>Comamonadaceae</taxon>
        <taxon>Comamonas</taxon>
    </lineage>
</organism>
<dbReference type="GO" id="GO:0015774">
    <property type="term" value="P:polysaccharide transport"/>
    <property type="evidence" value="ECO:0007669"/>
    <property type="project" value="UniProtKB-KW"/>
</dbReference>
<evidence type="ECO:0000256" key="6">
    <source>
        <dbReference type="ARBA" id="ARBA00022692"/>
    </source>
</evidence>
<keyword evidence="3" id="KW-0813">Transport</keyword>
<dbReference type="GO" id="GO:0043190">
    <property type="term" value="C:ATP-binding cassette (ABC) transporter complex"/>
    <property type="evidence" value="ECO:0007669"/>
    <property type="project" value="InterPro"/>
</dbReference>
<comment type="subcellular location">
    <subcellularLocation>
        <location evidence="1">Cell membrane</location>
        <topology evidence="1">Multi-pass membrane protein</topology>
    </subcellularLocation>
</comment>
<keyword evidence="8" id="KW-0625">Polysaccharide transport</keyword>
<dbReference type="AlphaFoldDB" id="A0A6N1X5X6"/>
<evidence type="ECO:0000256" key="9">
    <source>
        <dbReference type="ARBA" id="ARBA00023136"/>
    </source>
</evidence>
<feature type="transmembrane region" description="Helical" evidence="10">
    <location>
        <begin position="240"/>
        <end position="258"/>
    </location>
</feature>
<feature type="transmembrane region" description="Helical" evidence="10">
    <location>
        <begin position="120"/>
        <end position="143"/>
    </location>
</feature>
<keyword evidence="9 10" id="KW-0472">Membrane</keyword>
<keyword evidence="5" id="KW-0762">Sugar transport</keyword>